<dbReference type="InterPro" id="IPR009072">
    <property type="entry name" value="Histone-fold"/>
</dbReference>
<evidence type="ECO:0008006" key="3">
    <source>
        <dbReference type="Google" id="ProtNLM"/>
    </source>
</evidence>
<evidence type="ECO:0000313" key="2">
    <source>
        <dbReference type="Proteomes" id="UP000032309"/>
    </source>
</evidence>
<reference evidence="2" key="1">
    <citation type="journal article" date="2015" name="Genome Announc.">
        <title>Draft Genome Sequence of an Anaerobic Ammonium-Oxidizing Bacterium, "Candidatus Brocadia sinica".</title>
        <authorList>
            <person name="Oshiki M."/>
            <person name="Shinyako-Hata K."/>
            <person name="Satoh H."/>
            <person name="Okabe S."/>
        </authorList>
    </citation>
    <scope>NUCLEOTIDE SEQUENCE [LARGE SCALE GENOMIC DNA]</scope>
    <source>
        <strain evidence="2">JPN1</strain>
    </source>
</reference>
<evidence type="ECO:0000313" key="1">
    <source>
        <dbReference type="EMBL" id="GAN32657.1"/>
    </source>
</evidence>
<dbReference type="RefSeq" id="WP_052562792.1">
    <property type="nucleotide sequence ID" value="NZ_BAFN01000001.1"/>
</dbReference>
<name>A0ABQ0JVM1_9BACT</name>
<protein>
    <recommendedName>
        <fullName evidence="3">Transcription factor CBF/NF-Y/archaeal histone domain-containing protein</fullName>
    </recommendedName>
</protein>
<keyword evidence="2" id="KW-1185">Reference proteome</keyword>
<proteinExistence type="predicted"/>
<dbReference type="EMBL" id="BAFN01000001">
    <property type="protein sequence ID" value="GAN32657.1"/>
    <property type="molecule type" value="Genomic_DNA"/>
</dbReference>
<sequence>MSEKEILVVVSKLKNYIRSTSGMNTASNVAEILSDTIRRLCDQAIEKAKTDGRKTVMERDFTSEV</sequence>
<comment type="caution">
    <text evidence="1">The sequence shown here is derived from an EMBL/GenBank/DDBJ whole genome shotgun (WGS) entry which is preliminary data.</text>
</comment>
<dbReference type="Proteomes" id="UP000032309">
    <property type="component" value="Unassembled WGS sequence"/>
</dbReference>
<gene>
    <name evidence="1" type="ORF">BROSI_A1172</name>
</gene>
<dbReference type="SUPFAM" id="SSF47113">
    <property type="entry name" value="Histone-fold"/>
    <property type="match status" value="1"/>
</dbReference>
<accession>A0ABQ0JVM1</accession>
<organism evidence="1 2">
    <name type="scientific">Candidatus Brocadia sinica JPN1</name>
    <dbReference type="NCBI Taxonomy" id="1197129"/>
    <lineage>
        <taxon>Bacteria</taxon>
        <taxon>Pseudomonadati</taxon>
        <taxon>Planctomycetota</taxon>
        <taxon>Candidatus Brocadiia</taxon>
        <taxon>Candidatus Brocadiales</taxon>
        <taxon>Candidatus Brocadiaceae</taxon>
        <taxon>Candidatus Brocadia</taxon>
    </lineage>
</organism>